<dbReference type="STRING" id="1745343.A0A2J6QHH1"/>
<dbReference type="Proteomes" id="UP000235672">
    <property type="component" value="Unassembled WGS sequence"/>
</dbReference>
<feature type="compositionally biased region" description="Low complexity" evidence="1">
    <location>
        <begin position="1326"/>
        <end position="1337"/>
    </location>
</feature>
<feature type="compositionally biased region" description="Pro residues" evidence="1">
    <location>
        <begin position="811"/>
        <end position="823"/>
    </location>
</feature>
<feature type="compositionally biased region" description="Polar residues" evidence="1">
    <location>
        <begin position="592"/>
        <end position="601"/>
    </location>
</feature>
<organism evidence="3 4">
    <name type="scientific">Hyaloscypha hepaticicola</name>
    <dbReference type="NCBI Taxonomy" id="2082293"/>
    <lineage>
        <taxon>Eukaryota</taxon>
        <taxon>Fungi</taxon>
        <taxon>Dikarya</taxon>
        <taxon>Ascomycota</taxon>
        <taxon>Pezizomycotina</taxon>
        <taxon>Leotiomycetes</taxon>
        <taxon>Helotiales</taxon>
        <taxon>Hyaloscyphaceae</taxon>
        <taxon>Hyaloscypha</taxon>
    </lineage>
</organism>
<dbReference type="EMBL" id="KZ613469">
    <property type="protein sequence ID" value="PMD25712.1"/>
    <property type="molecule type" value="Genomic_DNA"/>
</dbReference>
<reference evidence="3 4" key="1">
    <citation type="submission" date="2016-05" db="EMBL/GenBank/DDBJ databases">
        <title>A degradative enzymes factory behind the ericoid mycorrhizal symbiosis.</title>
        <authorList>
            <consortium name="DOE Joint Genome Institute"/>
            <person name="Martino E."/>
            <person name="Morin E."/>
            <person name="Grelet G."/>
            <person name="Kuo A."/>
            <person name="Kohler A."/>
            <person name="Daghino S."/>
            <person name="Barry K."/>
            <person name="Choi C."/>
            <person name="Cichocki N."/>
            <person name="Clum A."/>
            <person name="Copeland A."/>
            <person name="Hainaut M."/>
            <person name="Haridas S."/>
            <person name="Labutti K."/>
            <person name="Lindquist E."/>
            <person name="Lipzen A."/>
            <person name="Khouja H.-R."/>
            <person name="Murat C."/>
            <person name="Ohm R."/>
            <person name="Olson A."/>
            <person name="Spatafora J."/>
            <person name="Veneault-Fourrey C."/>
            <person name="Henrissat B."/>
            <person name="Grigoriev I."/>
            <person name="Martin F."/>
            <person name="Perotto S."/>
        </authorList>
    </citation>
    <scope>NUCLEOTIDE SEQUENCE [LARGE SCALE GENOMIC DNA]</scope>
    <source>
        <strain evidence="3 4">UAMH 7357</strain>
    </source>
</reference>
<evidence type="ECO:0000259" key="2">
    <source>
        <dbReference type="Pfam" id="PF20248"/>
    </source>
</evidence>
<accession>A0A2J6QHH1</accession>
<sequence>MTSVPDMSIFDENDSTKLSPIWIDFLNQTVVNCPVTVNPPPSGAGGAATSSSPSLVCNSPQFWNLEFDTAENNDHFQITDYNVGGSVILGLSPKQVPSPTTPGLVTILDKFGLVQDSSTKTWASGGIVDTIINNITSGLASLNLDTTAGARNAMWLTPGQTLRLDTAIGFEPVFSGGSDSGNLSNISAAVLQEFNLGALEQIASPMIFLQRTCYGNQSTNTDGALEWNVITTCRLTFRITFGGLWFWITYEPAGMSLSVTQNTDQQLSGPGFWSKLDGLSVGFQSSSIAPTLTNVLSNDITLLNFSAGKDVDGVWWTVNMALQWGRSDASTSKKTPVQIFFSYDSRTSTFSGGLITSGFYATALDKLLPTYRPGTDIDQPAKITVPDSWDLTQLCGETDNLPKSLPTSIATAEIEYTLGNSSDPGCLTLLAKLVNPNSRGTDYVPMPFTWDELDLELYKGAGFYFSAGAYFTLNAQDGIAYPPAHMGLNISYDSTGPTYVLMGYVNNLYLGLLWGFFDQDPLYNGPLLSALGKLEIVTLQAMYTYDSGLASSFCFTGIIALGPLQLRMFYQYASSKAGSTTAAHKVLPSDGPQPQTVQANPDGSPRSDWFFECDLEATGTGATIATIVEAISDDAAGALPSFVGGISIPTAGGRSPVSIKVAKTDAGLVLFVLRIAIEPVTLMFIQVASKGKTKRMLRFSIDKIPLLDKVPLLDQLPQPFDEMEYYWVNGPEGFLESEVTALNTTQGVLEGEDALLYKASTGAVRDPKTGSPAAGPIPDTVVIQPGHHFVVIQNKSVAIDHVFNASAMLTPPLPTPGQAPLTPPASSGQTSSNTPPDPAPSAPAKGAVATKLGPLSITAVTLQYKEQASGGQKILSVVLDATFAMGPMSFSLLGFSIGVPLSGSITLDNLKGLASQIVVNLQGLSLDFNNPPLLIAGGFEHEIVPDGEIYMGGLGISFPPYTFIGVGEYKILNNYKSVFIYAKLDGPIITLELASIEGVRLGFGYNSAVRSPDIDHITSFPFIDDAGISGAGNDPMAILKSLVEQPADEPWVAAKQDAYWFAAGMSITAFDILDVTAVAMFAFRDSGPIISIFADAVAQMPPGVKSTTEMIVYVEIGLVAEMNFVDGYFRVEASLAPTSFLLVPQCHIYGGFALVYWFSPNEHAGDWVFSIGGYHKNYTPNAWYPVPKRIGISFSIGILQITGEAYFAITPKVAMGGAMIHASLSFGPISAWLDASLDALVNFHPLHYIADFSVSIGVTFDIDVWFIHIHISASVGAWLHIEGPELGGNARVDFYLFGFTVDFGATIQAPPPLDLLQFWEMLHTPGPSSSPSDSGADPDPPRGYLTYNEYDSNGKALKARKDGTPLPLLAPEQGAALKFVLENGNYPQPTKSSSPASTTATPPSTGAGAKWFVRGGSFSFRVASDFAFSHADILAPQDGEEVPIALDAPAAPITQPIYARPMRVTQAVTSILTVTIHEKDAPFTVIGNWQSVQFAIKQVPAAVWGPYSQALDPIFTSNPKDLLNGTGGTTPLAMSLMISAPPPELALSTIPVFKATSAANFGVLDFRVDAVNGTDWILAKPLAKQITYLAAPLTTAENALIDAGKLNDLWDERQKTWQDLDTAQNTVADSTTGTASVNLTSLIIGQVTDLMGWGTNRPQTEAVTSPPLWALNGATPMKLVKNLKNTYLALPRMALPRVMGE</sequence>
<evidence type="ECO:0000313" key="3">
    <source>
        <dbReference type="EMBL" id="PMD25712.1"/>
    </source>
</evidence>
<protein>
    <recommendedName>
        <fullName evidence="2">DUF6603 domain-containing protein</fullName>
    </recommendedName>
</protein>
<feature type="region of interest" description="Disordered" evidence="1">
    <location>
        <begin position="583"/>
        <end position="602"/>
    </location>
</feature>
<evidence type="ECO:0000256" key="1">
    <source>
        <dbReference type="SAM" id="MobiDB-lite"/>
    </source>
</evidence>
<feature type="domain" description="DUF6603" evidence="2">
    <location>
        <begin position="849"/>
        <end position="1323"/>
    </location>
</feature>
<gene>
    <name evidence="3" type="ORF">NA56DRAFT_655151</name>
</gene>
<keyword evidence="4" id="KW-1185">Reference proteome</keyword>
<dbReference type="Pfam" id="PF20248">
    <property type="entry name" value="DUF6603"/>
    <property type="match status" value="1"/>
</dbReference>
<feature type="region of interest" description="Disordered" evidence="1">
    <location>
        <begin position="810"/>
        <end position="846"/>
    </location>
</feature>
<feature type="compositionally biased region" description="Polar residues" evidence="1">
    <location>
        <begin position="824"/>
        <end position="834"/>
    </location>
</feature>
<dbReference type="OrthoDB" id="5352492at2759"/>
<name>A0A2J6QHH1_9HELO</name>
<dbReference type="InterPro" id="IPR046538">
    <property type="entry name" value="DUF6603"/>
</dbReference>
<feature type="region of interest" description="Disordered" evidence="1">
    <location>
        <begin position="1326"/>
        <end position="1345"/>
    </location>
</feature>
<proteinExistence type="predicted"/>
<evidence type="ECO:0000313" key="4">
    <source>
        <dbReference type="Proteomes" id="UP000235672"/>
    </source>
</evidence>